<keyword evidence="3" id="KW-0812">Transmembrane</keyword>
<evidence type="ECO:0000259" key="5">
    <source>
        <dbReference type="Pfam" id="PF10531"/>
    </source>
</evidence>
<keyword evidence="1" id="KW-0732">Signal</keyword>
<evidence type="ECO:0000313" key="7">
    <source>
        <dbReference type="Proteomes" id="UP001500841"/>
    </source>
</evidence>
<feature type="domain" description="Soluble ligand binding" evidence="5">
    <location>
        <begin position="584"/>
        <end position="621"/>
    </location>
</feature>
<comment type="caution">
    <text evidence="6">The sequence shown here is derived from an EMBL/GenBank/DDBJ whole genome shotgun (WGS) entry which is preliminary data.</text>
</comment>
<keyword evidence="3" id="KW-1133">Transmembrane helix</keyword>
<feature type="compositionally biased region" description="Polar residues" evidence="2">
    <location>
        <begin position="89"/>
        <end position="110"/>
    </location>
</feature>
<evidence type="ECO:0000256" key="2">
    <source>
        <dbReference type="SAM" id="MobiDB-lite"/>
    </source>
</evidence>
<keyword evidence="3" id="KW-0472">Membrane</keyword>
<accession>A0ABP7WU47</accession>
<dbReference type="InterPro" id="IPR019554">
    <property type="entry name" value="Soluble_ligand-bd"/>
</dbReference>
<keyword evidence="7" id="KW-1185">Reference proteome</keyword>
<feature type="region of interest" description="Disordered" evidence="2">
    <location>
        <begin position="75"/>
        <end position="110"/>
    </location>
</feature>
<organism evidence="6 7">
    <name type="scientific">Mucilaginibacter panaciglaebae</name>
    <dbReference type="NCBI Taxonomy" id="502331"/>
    <lineage>
        <taxon>Bacteria</taxon>
        <taxon>Pseudomonadati</taxon>
        <taxon>Bacteroidota</taxon>
        <taxon>Sphingobacteriia</taxon>
        <taxon>Sphingobacteriales</taxon>
        <taxon>Sphingobacteriaceae</taxon>
        <taxon>Mucilaginibacter</taxon>
    </lineage>
</organism>
<feature type="transmembrane region" description="Helical" evidence="3">
    <location>
        <begin position="799"/>
        <end position="819"/>
    </location>
</feature>
<dbReference type="Pfam" id="PF02563">
    <property type="entry name" value="Poly_export"/>
    <property type="match status" value="1"/>
</dbReference>
<dbReference type="EMBL" id="BAABCV010000006">
    <property type="protein sequence ID" value="GAA4096890.1"/>
    <property type="molecule type" value="Genomic_DNA"/>
</dbReference>
<dbReference type="InterPro" id="IPR049712">
    <property type="entry name" value="Poly_export"/>
</dbReference>
<gene>
    <name evidence="6" type="ORF">GCM10022392_20330</name>
</gene>
<dbReference type="Gene3D" id="3.10.560.10">
    <property type="entry name" value="Outer membrane lipoprotein wza domain like"/>
    <property type="match status" value="6"/>
</dbReference>
<evidence type="ECO:0000256" key="1">
    <source>
        <dbReference type="ARBA" id="ARBA00022729"/>
    </source>
</evidence>
<feature type="domain" description="Soluble ligand binding" evidence="5">
    <location>
        <begin position="397"/>
        <end position="441"/>
    </location>
</feature>
<feature type="domain" description="Soluble ligand binding" evidence="5">
    <location>
        <begin position="486"/>
        <end position="531"/>
    </location>
</feature>
<evidence type="ECO:0000259" key="4">
    <source>
        <dbReference type="Pfam" id="PF02563"/>
    </source>
</evidence>
<feature type="domain" description="Polysaccharide export protein N-terminal" evidence="4">
    <location>
        <begin position="147"/>
        <end position="221"/>
    </location>
</feature>
<evidence type="ECO:0000313" key="6">
    <source>
        <dbReference type="EMBL" id="GAA4096890.1"/>
    </source>
</evidence>
<proteinExistence type="predicted"/>
<protein>
    <submittedName>
        <fullName evidence="6">SLBB domain-containing protein</fullName>
    </submittedName>
</protein>
<dbReference type="Pfam" id="PF10531">
    <property type="entry name" value="SLBB"/>
    <property type="match status" value="5"/>
</dbReference>
<dbReference type="Proteomes" id="UP001500841">
    <property type="component" value="Unassembled WGS sequence"/>
</dbReference>
<dbReference type="InterPro" id="IPR003715">
    <property type="entry name" value="Poly_export_N"/>
</dbReference>
<reference evidence="7" key="1">
    <citation type="journal article" date="2019" name="Int. J. Syst. Evol. Microbiol.">
        <title>The Global Catalogue of Microorganisms (GCM) 10K type strain sequencing project: providing services to taxonomists for standard genome sequencing and annotation.</title>
        <authorList>
            <consortium name="The Broad Institute Genomics Platform"/>
            <consortium name="The Broad Institute Genome Sequencing Center for Infectious Disease"/>
            <person name="Wu L."/>
            <person name="Ma J."/>
        </authorList>
    </citation>
    <scope>NUCLEOTIDE SEQUENCE [LARGE SCALE GENOMIC DNA]</scope>
    <source>
        <strain evidence="7">JCM 17085</strain>
    </source>
</reference>
<sequence length="821" mass="90860">MVCFFTHSPATAQTLPQNLSNLNVDSYSDEQIRQLLQNSQSQGITDGQLIQIAESRNMPPAEAQRLQARINEIRKKDGNTANYGDASDSLASNGQRRQQNNAQSGDTLTRQNRIDIFRDLQPKIFGASLFRNARANTFQPNLKLATPINYIVGPGDKLIINVYGNSIANWALTVSPEGNINIPGVGILNVAGKTIEHATALIKNRLAANRYAVGNGTNVQVSLGDIRSISIRVQGELVRPGTYTLSSLSTAFEALYAAGGPSDIGSFRKIEIIRDNKVIRKLDLYDYLVHGNHKDDIVLHDQDEIHVPPYTMHVELRGEVKVPAIFEPLPNEKLQDIIDYAGGFTDQAYTARVKIIQTSDRQRRIADIFEKDYATYSPRRGDVYTVDRILNRFENRVVITGAVFRPGEFELQQGLTVSQLIKNAGGLKEDAFTGRGSISRLNPDNTTQQLSFNVQDAMTSSSADIILQREDVVSITSVFDLHDKYKVTIKGQIRRPGDFDYADSMKVADLIIKAGGFSEGASSKRIEVSRRVFDSDPGQKDTKVAQVFSINVDANLKFENVNFSLKPFDIVSVYSLPGYETQKVVRVEGEVIFPGYYTIEEKNEKISDLVRRAGGLTQSADIEGGSLKRDNAAVLGVDKTKLDTLTLRRERTERLRRLQRSYKDTLNNSLDTSQFRNNYVGIDLKKILAHPGSGDDLILENGDLLRIPKEQQTVRVNGEVLYPSAIVYSKGKSFRGYVLNAGGFSPSALKRGAYVVYPNGTVKGTTKFLFFNSHPKVKPGSEIYVPKKPEPKGNAVQDILAYTTGLASLGAIILGILSLKK</sequence>
<evidence type="ECO:0000256" key="3">
    <source>
        <dbReference type="SAM" id="Phobius"/>
    </source>
</evidence>
<dbReference type="PANTHER" id="PTHR33619">
    <property type="entry name" value="POLYSACCHARIDE EXPORT PROTEIN GFCE-RELATED"/>
    <property type="match status" value="1"/>
</dbReference>
<name>A0ABP7WU47_9SPHI</name>
<feature type="domain" description="Soluble ligand binding" evidence="5">
    <location>
        <begin position="317"/>
        <end position="357"/>
    </location>
</feature>
<dbReference type="PANTHER" id="PTHR33619:SF3">
    <property type="entry name" value="POLYSACCHARIDE EXPORT PROTEIN GFCE-RELATED"/>
    <property type="match status" value="1"/>
</dbReference>
<feature type="domain" description="Soluble ligand binding" evidence="5">
    <location>
        <begin position="231"/>
        <end position="277"/>
    </location>
</feature>